<sequence>MGADGVQELTIQVSDDYVFTPATVTVAPGRVRLTVQSVADELTHGFRFTPGGNPQDITEEISVIGPGRSETVEFEVDEAGDYLFDCSFHIGMGQTGVMTVAAD</sequence>
<evidence type="ECO:0000313" key="5">
    <source>
        <dbReference type="Proteomes" id="UP001183222"/>
    </source>
</evidence>
<protein>
    <submittedName>
        <fullName evidence="4">Plastocyanin/azurin family copper-binding protein</fullName>
    </submittedName>
</protein>
<dbReference type="Gene3D" id="2.60.40.420">
    <property type="entry name" value="Cupredoxins - blue copper proteins"/>
    <property type="match status" value="1"/>
</dbReference>
<dbReference type="InterPro" id="IPR008972">
    <property type="entry name" value="Cupredoxin"/>
</dbReference>
<evidence type="ECO:0000256" key="1">
    <source>
        <dbReference type="ARBA" id="ARBA00022723"/>
    </source>
</evidence>
<dbReference type="Proteomes" id="UP001183222">
    <property type="component" value="Unassembled WGS sequence"/>
</dbReference>
<keyword evidence="5" id="KW-1185">Reference proteome</keyword>
<dbReference type="InterPro" id="IPR000923">
    <property type="entry name" value="BlueCu_1"/>
</dbReference>
<organism evidence="4 5">
    <name type="scientific">Blastococcus goldschmidtiae</name>
    <dbReference type="NCBI Taxonomy" id="3075546"/>
    <lineage>
        <taxon>Bacteria</taxon>
        <taxon>Bacillati</taxon>
        <taxon>Actinomycetota</taxon>
        <taxon>Actinomycetes</taxon>
        <taxon>Geodermatophilales</taxon>
        <taxon>Geodermatophilaceae</taxon>
        <taxon>Blastococcus</taxon>
    </lineage>
</organism>
<name>A0ABU2K5V5_9ACTN</name>
<accession>A0ABU2K5V5</accession>
<dbReference type="EMBL" id="JAVREI010000002">
    <property type="protein sequence ID" value="MDT0275552.1"/>
    <property type="molecule type" value="Genomic_DNA"/>
</dbReference>
<dbReference type="Pfam" id="PF00127">
    <property type="entry name" value="Copper-bind"/>
    <property type="match status" value="1"/>
</dbReference>
<evidence type="ECO:0000256" key="2">
    <source>
        <dbReference type="ARBA" id="ARBA00023008"/>
    </source>
</evidence>
<feature type="domain" description="Blue (type 1) copper" evidence="3">
    <location>
        <begin position="14"/>
        <end position="100"/>
    </location>
</feature>
<comment type="caution">
    <text evidence="4">The sequence shown here is derived from an EMBL/GenBank/DDBJ whole genome shotgun (WGS) entry which is preliminary data.</text>
</comment>
<keyword evidence="2" id="KW-0186">Copper</keyword>
<evidence type="ECO:0000313" key="4">
    <source>
        <dbReference type="EMBL" id="MDT0275552.1"/>
    </source>
</evidence>
<proteinExistence type="predicted"/>
<gene>
    <name evidence="4" type="ORF">RM425_06505</name>
</gene>
<evidence type="ECO:0000259" key="3">
    <source>
        <dbReference type="Pfam" id="PF00127"/>
    </source>
</evidence>
<reference evidence="5" key="1">
    <citation type="submission" date="2023-07" db="EMBL/GenBank/DDBJ databases">
        <title>30 novel species of actinomycetes from the DSMZ collection.</title>
        <authorList>
            <person name="Nouioui I."/>
        </authorList>
    </citation>
    <scope>NUCLEOTIDE SEQUENCE [LARGE SCALE GENOMIC DNA]</scope>
    <source>
        <strain evidence="5">DSM 46792</strain>
    </source>
</reference>
<dbReference type="RefSeq" id="WP_311344368.1">
    <property type="nucleotide sequence ID" value="NZ_JAVREI010000002.1"/>
</dbReference>
<keyword evidence="1" id="KW-0479">Metal-binding</keyword>
<dbReference type="SUPFAM" id="SSF49503">
    <property type="entry name" value="Cupredoxins"/>
    <property type="match status" value="1"/>
</dbReference>